<sequence length="329" mass="37987">MDLLQNPKFVITTTYGIVGMLLYTWVSVAILINRYILKSSFFKLFVISYVINNVTYTNSFITLRLPQSTGINGTLAAFFKNHDSCSEKAQYQINISHTLHYQFAYIQYIFNFYLCLHRFIAIYFPLAKSKVCIAAAWIIVLVSFILPFLDTKRILSNCSYYQYSEKNDSFSIVSTIERKELYTWLTPLLICITVMNIILNTLSFLKMNRIVGNRQNMPKSNLLKLTICIAMIDAFLAILGFLNAYIVTENASENHILMAHWISVLTPFASDALTLSPPILLLTFSRSIRRSCIDMIPFLRRFNRHPWFASPGSIMFAARYNNRVENLQN</sequence>
<accession>A0A6A5FV83</accession>
<feature type="transmembrane region" description="Helical" evidence="6">
    <location>
        <begin position="222"/>
        <end position="246"/>
    </location>
</feature>
<evidence type="ECO:0000256" key="1">
    <source>
        <dbReference type="ARBA" id="ARBA00004141"/>
    </source>
</evidence>
<dbReference type="PANTHER" id="PTHR31552:SF28">
    <property type="entry name" value="SERPENTINE RECEPTOR CLASS GAMMA"/>
    <property type="match status" value="1"/>
</dbReference>
<organism evidence="7 8">
    <name type="scientific">Caenorhabditis remanei</name>
    <name type="common">Caenorhabditis vulgaris</name>
    <dbReference type="NCBI Taxonomy" id="31234"/>
    <lineage>
        <taxon>Eukaryota</taxon>
        <taxon>Metazoa</taxon>
        <taxon>Ecdysozoa</taxon>
        <taxon>Nematoda</taxon>
        <taxon>Chromadorea</taxon>
        <taxon>Rhabditida</taxon>
        <taxon>Rhabditina</taxon>
        <taxon>Rhabditomorpha</taxon>
        <taxon>Rhabditoidea</taxon>
        <taxon>Rhabditidae</taxon>
        <taxon>Peloderinae</taxon>
        <taxon>Caenorhabditis</taxon>
    </lineage>
</organism>
<keyword evidence="5 6" id="KW-0472">Membrane</keyword>
<dbReference type="GO" id="GO:0007606">
    <property type="term" value="P:sensory perception of chemical stimulus"/>
    <property type="evidence" value="ECO:0007669"/>
    <property type="project" value="UniProtKB-UniRule"/>
</dbReference>
<keyword evidence="3 6" id="KW-0812">Transmembrane</keyword>
<comment type="similarity">
    <text evidence="2 6">Belongs to the nematode receptor-like protein srg family.</text>
</comment>
<keyword evidence="4 6" id="KW-1133">Transmembrane helix</keyword>
<evidence type="ECO:0000256" key="2">
    <source>
        <dbReference type="ARBA" id="ARBA00005692"/>
    </source>
</evidence>
<dbReference type="PRINTS" id="PR00698">
    <property type="entry name" value="TMPROTEINSRG"/>
</dbReference>
<evidence type="ECO:0000256" key="3">
    <source>
        <dbReference type="ARBA" id="ARBA00022692"/>
    </source>
</evidence>
<feature type="transmembrane region" description="Helical" evidence="6">
    <location>
        <begin position="105"/>
        <end position="124"/>
    </location>
</feature>
<dbReference type="CTD" id="9798394"/>
<evidence type="ECO:0000256" key="6">
    <source>
        <dbReference type="RuleBase" id="RU280813"/>
    </source>
</evidence>
<feature type="transmembrane region" description="Helical" evidence="6">
    <location>
        <begin position="258"/>
        <end position="281"/>
    </location>
</feature>
<evidence type="ECO:0000313" key="7">
    <source>
        <dbReference type="EMBL" id="KAF1746415.1"/>
    </source>
</evidence>
<dbReference type="Pfam" id="PF02118">
    <property type="entry name" value="Srg"/>
    <property type="match status" value="1"/>
</dbReference>
<feature type="transmembrane region" description="Helical" evidence="6">
    <location>
        <begin position="131"/>
        <end position="149"/>
    </location>
</feature>
<dbReference type="KEGG" id="crq:GCK72_022869"/>
<evidence type="ECO:0000256" key="5">
    <source>
        <dbReference type="ARBA" id="ARBA00023136"/>
    </source>
</evidence>
<dbReference type="AlphaFoldDB" id="A0A6A5FV83"/>
<dbReference type="InterPro" id="IPR000609">
    <property type="entry name" value="7TM_GPCR_serpentine_rcpt_Srg"/>
</dbReference>
<name>A0A6A5FV83_CAERE</name>
<comment type="caution">
    <text evidence="7">The sequence shown here is derived from an EMBL/GenBank/DDBJ whole genome shotgun (WGS) entry which is preliminary data.</text>
</comment>
<feature type="transmembrane region" description="Helical" evidence="6">
    <location>
        <begin position="181"/>
        <end position="202"/>
    </location>
</feature>
<evidence type="ECO:0000313" key="8">
    <source>
        <dbReference type="Proteomes" id="UP000483820"/>
    </source>
</evidence>
<dbReference type="GO" id="GO:0016020">
    <property type="term" value="C:membrane"/>
    <property type="evidence" value="ECO:0007669"/>
    <property type="project" value="UniProtKB-SubCell"/>
</dbReference>
<dbReference type="Gene3D" id="1.20.1070.10">
    <property type="entry name" value="Rhodopsin 7-helix transmembrane proteins"/>
    <property type="match status" value="1"/>
</dbReference>
<evidence type="ECO:0000256" key="4">
    <source>
        <dbReference type="ARBA" id="ARBA00022989"/>
    </source>
</evidence>
<dbReference type="PANTHER" id="PTHR31552">
    <property type="entry name" value="SERPENTINE RECEPTOR CLASS GAMMA"/>
    <property type="match status" value="1"/>
</dbReference>
<dbReference type="SUPFAM" id="SSF81321">
    <property type="entry name" value="Family A G protein-coupled receptor-like"/>
    <property type="match status" value="1"/>
</dbReference>
<reference evidence="7 8" key="1">
    <citation type="submission" date="2019-12" db="EMBL/GenBank/DDBJ databases">
        <title>Chromosome-level assembly of the Caenorhabditis remanei genome.</title>
        <authorList>
            <person name="Teterina A.A."/>
            <person name="Willis J.H."/>
            <person name="Phillips P.C."/>
        </authorList>
    </citation>
    <scope>NUCLEOTIDE SEQUENCE [LARGE SCALE GENOMIC DNA]</scope>
    <source>
        <strain evidence="7 8">PX506</strain>
        <tissue evidence="7">Whole organism</tissue>
    </source>
</reference>
<dbReference type="GeneID" id="9798394"/>
<feature type="transmembrane region" description="Helical" evidence="6">
    <location>
        <begin position="12"/>
        <end position="32"/>
    </location>
</feature>
<dbReference type="GO" id="GO:0004888">
    <property type="term" value="F:transmembrane signaling receptor activity"/>
    <property type="evidence" value="ECO:0007669"/>
    <property type="project" value="InterPro"/>
</dbReference>
<gene>
    <name evidence="7" type="ORF">GCK72_022869</name>
</gene>
<feature type="transmembrane region" description="Helical" evidence="6">
    <location>
        <begin position="44"/>
        <end position="63"/>
    </location>
</feature>
<dbReference type="Proteomes" id="UP000483820">
    <property type="component" value="Chromosome X"/>
</dbReference>
<proteinExistence type="inferred from homology"/>
<dbReference type="EMBL" id="WUAV01000006">
    <property type="protein sequence ID" value="KAF1746415.1"/>
    <property type="molecule type" value="Genomic_DNA"/>
</dbReference>
<protein>
    <recommendedName>
        <fullName evidence="6">Serpentine receptor class gamma</fullName>
    </recommendedName>
</protein>
<comment type="subcellular location">
    <subcellularLocation>
        <location evidence="1">Membrane</location>
        <topology evidence="1">Multi-pass membrane protein</topology>
    </subcellularLocation>
</comment>
<dbReference type="RefSeq" id="XP_003102969.2">
    <property type="nucleotide sequence ID" value="XM_003102921.2"/>
</dbReference>